<proteinExistence type="predicted"/>
<evidence type="ECO:0000313" key="2">
    <source>
        <dbReference type="EMBL" id="KAF3171725.1"/>
    </source>
</evidence>
<evidence type="ECO:0000313" key="3">
    <source>
        <dbReference type="Proteomes" id="UP000479691"/>
    </source>
</evidence>
<dbReference type="Proteomes" id="UP000479691">
    <property type="component" value="Unassembled WGS sequence"/>
</dbReference>
<reference evidence="2 3" key="1">
    <citation type="submission" date="2019-06" db="EMBL/GenBank/DDBJ databases">
        <authorList>
            <person name="Palmer J.M."/>
        </authorList>
    </citation>
    <scope>NUCLEOTIDE SEQUENCE [LARGE SCALE GENOMIC DNA]</scope>
    <source>
        <strain evidence="2 3">TWF788</strain>
    </source>
</reference>
<dbReference type="Pfam" id="PF00887">
    <property type="entry name" value="ACBP"/>
    <property type="match status" value="1"/>
</dbReference>
<comment type="caution">
    <text evidence="2">The sequence shown here is derived from an EMBL/GenBank/DDBJ whole genome shotgun (WGS) entry which is preliminary data.</text>
</comment>
<dbReference type="GO" id="GO:0000062">
    <property type="term" value="F:fatty-acyl-CoA binding"/>
    <property type="evidence" value="ECO:0007669"/>
    <property type="project" value="InterPro"/>
</dbReference>
<organism evidence="2 3">
    <name type="scientific">Orbilia oligospora</name>
    <name type="common">Nematode-trapping fungus</name>
    <name type="synonym">Arthrobotrys oligospora</name>
    <dbReference type="NCBI Taxonomy" id="2813651"/>
    <lineage>
        <taxon>Eukaryota</taxon>
        <taxon>Fungi</taxon>
        <taxon>Dikarya</taxon>
        <taxon>Ascomycota</taxon>
        <taxon>Pezizomycotina</taxon>
        <taxon>Orbiliomycetes</taxon>
        <taxon>Orbiliales</taxon>
        <taxon>Orbiliaceae</taxon>
        <taxon>Orbilia</taxon>
    </lineage>
</organism>
<sequence>MPPRRPSTSTPTRTPKNPFTLAVTSANSLLTPKIESNPDPLQSIRDSTSLYGFYMQTTIGDYRPPFPSASNSSNQKPDIYERTAWLKWMSHKGMSKTEAQKLYVEMVGRLMVEYRVEDGVREDVGA</sequence>
<dbReference type="InterPro" id="IPR014352">
    <property type="entry name" value="FERM/acyl-CoA-bd_prot_sf"/>
</dbReference>
<dbReference type="Gene3D" id="1.20.80.10">
    <property type="match status" value="1"/>
</dbReference>
<dbReference type="EMBL" id="JAABOE010000068">
    <property type="protein sequence ID" value="KAF3171725.1"/>
    <property type="molecule type" value="Genomic_DNA"/>
</dbReference>
<feature type="domain" description="ACB" evidence="1">
    <location>
        <begin position="43"/>
        <end position="107"/>
    </location>
</feature>
<dbReference type="InterPro" id="IPR000582">
    <property type="entry name" value="Acyl-CoA-binding_protein"/>
</dbReference>
<accession>A0A7C8KU25</accession>
<dbReference type="AlphaFoldDB" id="A0A7C8KU25"/>
<protein>
    <recommendedName>
        <fullName evidence="1">ACB domain-containing protein</fullName>
    </recommendedName>
</protein>
<gene>
    <name evidence="2" type="ORF">TWF788_009631</name>
</gene>
<dbReference type="SUPFAM" id="SSF47027">
    <property type="entry name" value="Acyl-CoA binding protein"/>
    <property type="match status" value="1"/>
</dbReference>
<dbReference type="InterPro" id="IPR035984">
    <property type="entry name" value="Acyl-CoA-binding_sf"/>
</dbReference>
<name>A0A7C8KU25_ORBOL</name>
<evidence type="ECO:0000259" key="1">
    <source>
        <dbReference type="Pfam" id="PF00887"/>
    </source>
</evidence>